<evidence type="ECO:0000313" key="3">
    <source>
        <dbReference type="Proteomes" id="UP000007842"/>
    </source>
</evidence>
<dbReference type="eggNOG" id="ENOG5032URV">
    <property type="taxonomic scope" value="Bacteria"/>
</dbReference>
<organism evidence="2 3">
    <name type="scientific">Streptantibioticus cattleyicolor (strain ATCC 35852 / DSM 46488 / JCM 4925 / NBRC 14057 / NRRL 8057)</name>
    <name type="common">Streptomyces cattleya</name>
    <dbReference type="NCBI Taxonomy" id="1003195"/>
    <lineage>
        <taxon>Bacteria</taxon>
        <taxon>Bacillati</taxon>
        <taxon>Actinomycetota</taxon>
        <taxon>Actinomycetes</taxon>
        <taxon>Kitasatosporales</taxon>
        <taxon>Streptomycetaceae</taxon>
        <taxon>Streptantibioticus</taxon>
    </lineage>
</organism>
<name>G8WWG1_STREN</name>
<reference evidence="3" key="1">
    <citation type="submission" date="2011-12" db="EMBL/GenBank/DDBJ databases">
        <title>Complete genome sequence of Streptomyces cattleya strain DSM 46488.</title>
        <authorList>
            <person name="Ou H.-Y."/>
            <person name="Li P."/>
            <person name="Zhao C."/>
            <person name="O'Hagan D."/>
            <person name="Deng Z."/>
        </authorList>
    </citation>
    <scope>NUCLEOTIDE SEQUENCE [LARGE SCALE GENOMIC DNA]</scope>
    <source>
        <strain evidence="3">ATCC 35852 / DSM 46488 / JCM 4925 / NBRC 14057 / NRRL 8057</strain>
    </source>
</reference>
<sequence length="289" mass="30246">MTGKGWNSAAEGPRKFTYQGEREGVRAGQSGRTDGDALSRGGPRCTGTEDTRRPGATPAGATVSPRCTGTEDTRRPGATPAGATVSTTTRHRADRRRRRDRMLSAAVSAQRSPPALHGAAAMRVYIPTTLPGLAEAHKAGELGPAPLDAYAVTPALREWYVSDDIEELEYAALTRAAQGSLRLIALDPTAVPRRVVVAVDVADAAVSYDPDRGLDPQALGAVRIARPVPLAKAAAVHVDADDAREDVAAAAAVIGAADTGDEDARFTVDGAEDHELLWFATQEIPALIG</sequence>
<dbReference type="PATRIC" id="fig|1003195.29.peg.2007"/>
<protein>
    <submittedName>
        <fullName evidence="2">Uncharacterized protein</fullName>
    </submittedName>
</protein>
<dbReference type="KEGG" id="scy:SCATT_19970"/>
<dbReference type="EMBL" id="CP003219">
    <property type="protein sequence ID" value="AEW94368.1"/>
    <property type="molecule type" value="Genomic_DNA"/>
</dbReference>
<evidence type="ECO:0000313" key="2">
    <source>
        <dbReference type="EMBL" id="AEW94368.1"/>
    </source>
</evidence>
<dbReference type="Proteomes" id="UP000007842">
    <property type="component" value="Chromosome"/>
</dbReference>
<gene>
    <name evidence="2" type="ordered locus">SCATT_19970</name>
</gene>
<proteinExistence type="predicted"/>
<feature type="region of interest" description="Disordered" evidence="1">
    <location>
        <begin position="1"/>
        <end position="111"/>
    </location>
</feature>
<dbReference type="STRING" id="1003195.SCATT_19970"/>
<evidence type="ECO:0000256" key="1">
    <source>
        <dbReference type="SAM" id="MobiDB-lite"/>
    </source>
</evidence>
<dbReference type="Pfam" id="PF21853">
    <property type="entry name" value="DUF6912"/>
    <property type="match status" value="1"/>
</dbReference>
<dbReference type="HOGENOM" id="CLU_962828_0_0_11"/>
<accession>G8WWG1</accession>
<dbReference type="InterPro" id="IPR054206">
    <property type="entry name" value="DUF6912"/>
</dbReference>
<feature type="compositionally biased region" description="Basic residues" evidence="1">
    <location>
        <begin position="89"/>
        <end position="100"/>
    </location>
</feature>
<keyword evidence="3" id="KW-1185">Reference proteome</keyword>
<dbReference type="AlphaFoldDB" id="G8WWG1"/>